<name>C3LVF8_VIBCM</name>
<evidence type="ECO:0000313" key="2">
    <source>
        <dbReference type="Proteomes" id="UP000001217"/>
    </source>
</evidence>
<dbReference type="KEGG" id="vcm:VCM66_A0500"/>
<dbReference type="EMBL" id="CP001234">
    <property type="protein sequence ID" value="ACP07463.1"/>
    <property type="molecule type" value="Genomic_DNA"/>
</dbReference>
<gene>
    <name evidence="1" type="ordered locus">VCM66_A0500</name>
</gene>
<dbReference type="HOGENOM" id="CLU_3399046_0_0_6"/>
<evidence type="ECO:0000313" key="1">
    <source>
        <dbReference type="EMBL" id="ACP07463.1"/>
    </source>
</evidence>
<sequence>MIIFKNHINSIDMVGMKRKMKPFAHLEQNSE</sequence>
<proteinExistence type="predicted"/>
<accession>C3LVF8</accession>
<dbReference type="Proteomes" id="UP000001217">
    <property type="component" value="Chromosome II"/>
</dbReference>
<organism evidence="1 2">
    <name type="scientific">Vibrio cholerae serotype O1 (strain M66-2)</name>
    <dbReference type="NCBI Taxonomy" id="579112"/>
    <lineage>
        <taxon>Bacteria</taxon>
        <taxon>Pseudomonadati</taxon>
        <taxon>Pseudomonadota</taxon>
        <taxon>Gammaproteobacteria</taxon>
        <taxon>Vibrionales</taxon>
        <taxon>Vibrionaceae</taxon>
        <taxon>Vibrio</taxon>
    </lineage>
</organism>
<dbReference type="AlphaFoldDB" id="C3LVF8"/>
<protein>
    <submittedName>
        <fullName evidence="1">Uncharacterized protein</fullName>
    </submittedName>
</protein>
<reference evidence="1 2" key="1">
    <citation type="journal article" date="2008" name="PLoS ONE">
        <title>A recalibrated molecular clock and independent origins for the cholera pandemic clones.</title>
        <authorList>
            <person name="Feng L."/>
            <person name="Reeves P.R."/>
            <person name="Lan R."/>
            <person name="Ren Y."/>
            <person name="Gao C."/>
            <person name="Zhou Z."/>
            <person name="Ren Y."/>
            <person name="Cheng J."/>
            <person name="Wang W."/>
            <person name="Wang J."/>
            <person name="Qian W."/>
            <person name="Li D."/>
            <person name="Wang L."/>
        </authorList>
    </citation>
    <scope>NUCLEOTIDE SEQUENCE [LARGE SCALE GENOMIC DNA]</scope>
    <source>
        <strain evidence="1 2">M66-2</strain>
    </source>
</reference>